<dbReference type="InterPro" id="IPR003599">
    <property type="entry name" value="Ig_sub"/>
</dbReference>
<dbReference type="Proteomes" id="UP000230750">
    <property type="component" value="Unassembled WGS sequence"/>
</dbReference>
<evidence type="ECO:0000259" key="3">
    <source>
        <dbReference type="PROSITE" id="PS50835"/>
    </source>
</evidence>
<dbReference type="PROSITE" id="PS50835">
    <property type="entry name" value="IG_LIKE"/>
    <property type="match status" value="1"/>
</dbReference>
<dbReference type="SMART" id="SM00409">
    <property type="entry name" value="IG"/>
    <property type="match status" value="2"/>
</dbReference>
<dbReference type="PANTHER" id="PTHR46312:SF2">
    <property type="entry name" value="NUCLEOTIDE-BINDING OLIGOMERIZATION DOMAIN-CONTAINING PROTEIN 2-LIKE"/>
    <property type="match status" value="1"/>
</dbReference>
<accession>A0A2G8L067</accession>
<evidence type="ECO:0008006" key="7">
    <source>
        <dbReference type="Google" id="ProtNLM"/>
    </source>
</evidence>
<evidence type="ECO:0000256" key="2">
    <source>
        <dbReference type="SAM" id="Phobius"/>
    </source>
</evidence>
<feature type="transmembrane region" description="Helical" evidence="2">
    <location>
        <begin position="525"/>
        <end position="548"/>
    </location>
</feature>
<dbReference type="Gene3D" id="2.60.40.10">
    <property type="entry name" value="Immunoglobulins"/>
    <property type="match status" value="1"/>
</dbReference>
<keyword evidence="2" id="KW-0812">Transmembrane</keyword>
<keyword evidence="2" id="KW-1133">Transmembrane helix</keyword>
<dbReference type="InterPro" id="IPR027417">
    <property type="entry name" value="P-loop_NTPase"/>
</dbReference>
<dbReference type="SUPFAM" id="SSF48726">
    <property type="entry name" value="Immunoglobulin"/>
    <property type="match status" value="2"/>
</dbReference>
<dbReference type="Pfam" id="PF05729">
    <property type="entry name" value="NACHT"/>
    <property type="match status" value="1"/>
</dbReference>
<comment type="caution">
    <text evidence="5">The sequence shown here is derived from an EMBL/GenBank/DDBJ whole genome shotgun (WGS) entry which is preliminary data.</text>
</comment>
<name>A0A2G8L067_STIJA</name>
<dbReference type="OrthoDB" id="120976at2759"/>
<feature type="domain" description="Ig-like" evidence="3">
    <location>
        <begin position="407"/>
        <end position="510"/>
    </location>
</feature>
<dbReference type="STRING" id="307972.A0A2G8L067"/>
<dbReference type="InterPro" id="IPR013783">
    <property type="entry name" value="Ig-like_fold"/>
</dbReference>
<proteinExistence type="predicted"/>
<feature type="domain" description="NACHT" evidence="4">
    <location>
        <begin position="655"/>
        <end position="778"/>
    </location>
</feature>
<evidence type="ECO:0000256" key="1">
    <source>
        <dbReference type="SAM" id="MobiDB-lite"/>
    </source>
</evidence>
<dbReference type="PROSITE" id="PS50837">
    <property type="entry name" value="NACHT"/>
    <property type="match status" value="1"/>
</dbReference>
<keyword evidence="6" id="KW-1185">Reference proteome</keyword>
<protein>
    <recommendedName>
        <fullName evidence="7">NLR family CARD domain-containing protein 4</fullName>
    </recommendedName>
</protein>
<dbReference type="AlphaFoldDB" id="A0A2G8L067"/>
<evidence type="ECO:0000313" key="5">
    <source>
        <dbReference type="EMBL" id="PIK53673.1"/>
    </source>
</evidence>
<dbReference type="InterPro" id="IPR007111">
    <property type="entry name" value="NACHT_NTPase"/>
</dbReference>
<keyword evidence="2" id="KW-0472">Membrane</keyword>
<sequence length="1193" mass="136321">MSIKSTEFSAKPSERRFGSNSKFTKQTYHNRNSCTSRGIKNIKVFDHSLSQTCRFIVMAFRFVVAVLAAVVFHRGSTEIPIAVPECSLIQYLDIGKSGLIQCSFNESFDVVTWYNVNERRPILLYHDGVKSGEGYTSGEFDIHANGSLVIETVAVEHEAVYTVTRAMSSAVSAVSYDISVYTTVTPATTIPVIDQCSYKFGNVCMKSTLNQIEVTCAIRGSRPAIYLSWNRRTHERDFILPSNYMNFTNNNITYTSRVTTKFSFEESTFLTLLVCQAFSVPLNLMKEENIILIERQIDYNSILTPDKKNVKIHSRMALSCNDRVLNLITWKRYNDRQTDAETMFVSIFQSSNPIQMTYKDYKLEVDGSLSLKNTLVEHEGLYACTHDNGVGGGIKLHNVSVIVDPMPAFPVVDGCNHQQYCVLEKEPRDALTCSVLGIRPEVSLEWRAFRQETPIVFTQHELKVTQKGDVYDVSLTVNYDITVTDQNKHTVECRAVGKNSELFSLSTKVDLLFNNVLLRERDSNISTIAIIVGALLTNIVIIAVVLVFTCRKRIARRRPIEMLNNDIAETIPMVKSDKGYSEKDERFIKQLKAKYEILYDSVQPIPYIKDMMYCVDKVFVEGGIDIMTGISERKLLWDKLGSYQEVVKGNCLKTKRQIIEGEPGYGKSTLTLQLLYDWCKSIPTSPLKEVDVIIYLRLRQLGGVYSIFSAIRRFILPRDSDISEEDIKEILSHMTSVLVLLDGFDEYPDQESTETDIYHILKKNMFQGFNVILTTRPSCVPNDFAPHSDRVRLTGFGEEARRKYVQKAVVGTNGAVDRIIRKLEENPVLGDLCQVPLFFVLFAHMTYEDEYYLTFNSVTSFFRYMICCFHSHMKNKMKDENVRKFELLEHEHQVLDKVAFQALSGNNPKLVWNREQLRNQLGHEFYDQYLRIGIFVEEEVLNIADTTNAPKHIQYETEVHFYHKTVCEWYAAHYVAEELSGRNTVCIGKILKNLDHLDLQYLYRFACGLNKIAGEKIIQYLQQKKGSKKFSILCRLEQEDNTVRFLKSVSDLVSSEETYIREDDSELLQRSTIQILDVASKNQIQITNLYLISTFSGFDGKDIRLQSGLSLSSLSSVEKISINQNGKGNPLSEEEVIGLIKYGIKSPIFKELWLHNCKLPSSIQPNTIPEEARLRNIKGPVYICNITHSNNSF</sequence>
<organism evidence="5 6">
    <name type="scientific">Stichopus japonicus</name>
    <name type="common">Sea cucumber</name>
    <dbReference type="NCBI Taxonomy" id="307972"/>
    <lineage>
        <taxon>Eukaryota</taxon>
        <taxon>Metazoa</taxon>
        <taxon>Echinodermata</taxon>
        <taxon>Eleutherozoa</taxon>
        <taxon>Echinozoa</taxon>
        <taxon>Holothuroidea</taxon>
        <taxon>Aspidochirotacea</taxon>
        <taxon>Aspidochirotida</taxon>
        <taxon>Stichopodidae</taxon>
        <taxon>Apostichopus</taxon>
    </lineage>
</organism>
<evidence type="ECO:0000259" key="4">
    <source>
        <dbReference type="PROSITE" id="PS50837"/>
    </source>
</evidence>
<dbReference type="SUPFAM" id="SSF52540">
    <property type="entry name" value="P-loop containing nucleoside triphosphate hydrolases"/>
    <property type="match status" value="1"/>
</dbReference>
<feature type="region of interest" description="Disordered" evidence="1">
    <location>
        <begin position="1"/>
        <end position="21"/>
    </location>
</feature>
<reference evidence="5 6" key="1">
    <citation type="journal article" date="2017" name="PLoS Biol.">
        <title>The sea cucumber genome provides insights into morphological evolution and visceral regeneration.</title>
        <authorList>
            <person name="Zhang X."/>
            <person name="Sun L."/>
            <person name="Yuan J."/>
            <person name="Sun Y."/>
            <person name="Gao Y."/>
            <person name="Zhang L."/>
            <person name="Li S."/>
            <person name="Dai H."/>
            <person name="Hamel J.F."/>
            <person name="Liu C."/>
            <person name="Yu Y."/>
            <person name="Liu S."/>
            <person name="Lin W."/>
            <person name="Guo K."/>
            <person name="Jin S."/>
            <person name="Xu P."/>
            <person name="Storey K.B."/>
            <person name="Huan P."/>
            <person name="Zhang T."/>
            <person name="Zhou Y."/>
            <person name="Zhang J."/>
            <person name="Lin C."/>
            <person name="Li X."/>
            <person name="Xing L."/>
            <person name="Huo D."/>
            <person name="Sun M."/>
            <person name="Wang L."/>
            <person name="Mercier A."/>
            <person name="Li F."/>
            <person name="Yang H."/>
            <person name="Xiang J."/>
        </authorList>
    </citation>
    <scope>NUCLEOTIDE SEQUENCE [LARGE SCALE GENOMIC DNA]</scope>
    <source>
        <strain evidence="5">Shaxun</strain>
        <tissue evidence="5">Muscle</tissue>
    </source>
</reference>
<gene>
    <name evidence="5" type="ORF">BSL78_09439</name>
</gene>
<dbReference type="InterPro" id="IPR007110">
    <property type="entry name" value="Ig-like_dom"/>
</dbReference>
<dbReference type="PANTHER" id="PTHR46312">
    <property type="entry name" value="NACHT DOMAIN-CONTAINING PROTEIN"/>
    <property type="match status" value="1"/>
</dbReference>
<dbReference type="Gene3D" id="3.40.50.300">
    <property type="entry name" value="P-loop containing nucleotide triphosphate hydrolases"/>
    <property type="match status" value="1"/>
</dbReference>
<dbReference type="EMBL" id="MRZV01000277">
    <property type="protein sequence ID" value="PIK53673.1"/>
    <property type="molecule type" value="Genomic_DNA"/>
</dbReference>
<evidence type="ECO:0000313" key="6">
    <source>
        <dbReference type="Proteomes" id="UP000230750"/>
    </source>
</evidence>
<dbReference type="InterPro" id="IPR036179">
    <property type="entry name" value="Ig-like_dom_sf"/>
</dbReference>